<dbReference type="SMART" id="SM00450">
    <property type="entry name" value="RHOD"/>
    <property type="match status" value="1"/>
</dbReference>
<comment type="similarity">
    <text evidence="1">Belongs to the MPI phosphatase family.</text>
</comment>
<evidence type="ECO:0000256" key="2">
    <source>
        <dbReference type="ARBA" id="ARBA00013064"/>
    </source>
</evidence>
<dbReference type="GO" id="GO:0005737">
    <property type="term" value="C:cytoplasm"/>
    <property type="evidence" value="ECO:0007669"/>
    <property type="project" value="TreeGrafter"/>
</dbReference>
<keyword evidence="9" id="KW-0812">Transmembrane</keyword>
<sequence>ANRPVRTRSRIPVLRVRIFVVVFGLLSGFLQYSNHTYSSEMSYRGPPPSSEESPLSLLSSELRCANLIRSAKKGGSPRNVLQQINTNSPKDRLLSSGLRVSTPPTSRLVPRRLQLVPDENNPPTPGEPSSTTLLSPPGGWKCRRTLLEDLDANSQDSGCAMSSCSAEDSSNFRFAQPCGFAPKRHGSMESPRRCLTFLSDNSQSSVDDGFLDMLGDGDEENAVLPSGLGSLISGTILAGEGDSPSPIKRPFRRCSEAGTPQRRRTVSFRDQEEFTLKRPLKDRPVEMSPPKSRLKRAKSTVEGAENGTLFAYGFWKKAAPLPEEGKPVKIHSDSEIEIKLALQRSTQEELIGDFSRPFALPIVPGKHQDLKAISSDTMARLLRGEYSDRINSYRIIDCRYPYEFKAGHIVGAENLYTCDHITKEFLGPEQPKPKQRRDADSDKRDIVIFHCEFSSERGPFLSRFLRKEDRANNEYPSLHYPEVYLLHGGYSSFFQSHRDLCDPQDYRMMQDPAHSSEFKHFKAKSKSWAPGTHKKSAMRSLSRLNY</sequence>
<dbReference type="GO" id="GO:0010256">
    <property type="term" value="P:endomembrane system organization"/>
    <property type="evidence" value="ECO:0007669"/>
    <property type="project" value="UniProtKB-ARBA"/>
</dbReference>
<evidence type="ECO:0000256" key="6">
    <source>
        <dbReference type="ARBA" id="ARBA00023306"/>
    </source>
</evidence>
<reference evidence="11" key="1">
    <citation type="journal article" date="2016" name="Gigascience">
        <title>De novo construction of an expanded transcriptome assembly for the western tarnished plant bug, Lygus hesperus.</title>
        <authorList>
            <person name="Tassone E.E."/>
            <person name="Geib S.M."/>
            <person name="Hall B."/>
            <person name="Fabrick J.A."/>
            <person name="Brent C.S."/>
            <person name="Hull J.J."/>
        </authorList>
    </citation>
    <scope>NUCLEOTIDE SEQUENCE</scope>
</reference>
<dbReference type="AlphaFoldDB" id="A0A146MAM9"/>
<evidence type="ECO:0000256" key="1">
    <source>
        <dbReference type="ARBA" id="ARBA00011065"/>
    </source>
</evidence>
<protein>
    <recommendedName>
        <fullName evidence="2">protein-tyrosine-phosphatase</fullName>
        <ecNumber evidence="2">3.1.3.48</ecNumber>
    </recommendedName>
</protein>
<dbReference type="InterPro" id="IPR001763">
    <property type="entry name" value="Rhodanese-like_dom"/>
</dbReference>
<proteinExistence type="inferred from homology"/>
<dbReference type="GO" id="GO:0010971">
    <property type="term" value="P:positive regulation of G2/M transition of mitotic cell cycle"/>
    <property type="evidence" value="ECO:0007669"/>
    <property type="project" value="TreeGrafter"/>
</dbReference>
<dbReference type="EMBL" id="GDHC01002527">
    <property type="protein sequence ID" value="JAQ16102.1"/>
    <property type="molecule type" value="Transcribed_RNA"/>
</dbReference>
<keyword evidence="6" id="KW-0131">Cell cycle</keyword>
<dbReference type="CDD" id="cd01530">
    <property type="entry name" value="Cdc25"/>
    <property type="match status" value="1"/>
</dbReference>
<keyword evidence="5" id="KW-0904">Protein phosphatase</keyword>
<name>A0A146MAM9_LYGHE</name>
<feature type="compositionally biased region" description="Basic and acidic residues" evidence="8">
    <location>
        <begin position="267"/>
        <end position="277"/>
    </location>
</feature>
<feature type="domain" description="Rhodanese" evidence="10">
    <location>
        <begin position="389"/>
        <end position="502"/>
    </location>
</feature>
<dbReference type="InterPro" id="IPR000751">
    <property type="entry name" value="MPI_Phosphatase"/>
</dbReference>
<evidence type="ECO:0000256" key="7">
    <source>
        <dbReference type="ARBA" id="ARBA00051722"/>
    </source>
</evidence>
<dbReference type="SUPFAM" id="SSF52821">
    <property type="entry name" value="Rhodanese/Cell cycle control phosphatase"/>
    <property type="match status" value="1"/>
</dbReference>
<dbReference type="PANTHER" id="PTHR10828:SF76">
    <property type="entry name" value="M-PHASE INDUCER PHOSPHATASE"/>
    <property type="match status" value="1"/>
</dbReference>
<feature type="region of interest" description="Disordered" evidence="8">
    <location>
        <begin position="239"/>
        <end position="277"/>
    </location>
</feature>
<dbReference type="PROSITE" id="PS50206">
    <property type="entry name" value="RHODANESE_3"/>
    <property type="match status" value="1"/>
</dbReference>
<dbReference type="PANTHER" id="PTHR10828">
    <property type="entry name" value="M-PHASE INDUCER PHOSPHATASE DUAL SPECIFICITY PHOSPHATASE CDC25"/>
    <property type="match status" value="1"/>
</dbReference>
<organism evidence="11">
    <name type="scientific">Lygus hesperus</name>
    <name type="common">Western plant bug</name>
    <dbReference type="NCBI Taxonomy" id="30085"/>
    <lineage>
        <taxon>Eukaryota</taxon>
        <taxon>Metazoa</taxon>
        <taxon>Ecdysozoa</taxon>
        <taxon>Arthropoda</taxon>
        <taxon>Hexapoda</taxon>
        <taxon>Insecta</taxon>
        <taxon>Pterygota</taxon>
        <taxon>Neoptera</taxon>
        <taxon>Paraneoptera</taxon>
        <taxon>Hemiptera</taxon>
        <taxon>Heteroptera</taxon>
        <taxon>Panheteroptera</taxon>
        <taxon>Cimicomorpha</taxon>
        <taxon>Miridae</taxon>
        <taxon>Mirini</taxon>
        <taxon>Lygus</taxon>
    </lineage>
</organism>
<dbReference type="GO" id="GO:0110032">
    <property type="term" value="P:positive regulation of G2/MI transition of meiotic cell cycle"/>
    <property type="evidence" value="ECO:0007669"/>
    <property type="project" value="TreeGrafter"/>
</dbReference>
<evidence type="ECO:0000256" key="5">
    <source>
        <dbReference type="ARBA" id="ARBA00022912"/>
    </source>
</evidence>
<dbReference type="InterPro" id="IPR036873">
    <property type="entry name" value="Rhodanese-like_dom_sf"/>
</dbReference>
<evidence type="ECO:0000313" key="11">
    <source>
        <dbReference type="EMBL" id="JAQ16102.1"/>
    </source>
</evidence>
<dbReference type="PRINTS" id="PR00716">
    <property type="entry name" value="MPIPHPHTASE"/>
</dbReference>
<keyword evidence="9" id="KW-1133">Transmembrane helix</keyword>
<dbReference type="Gene3D" id="3.40.250.10">
    <property type="entry name" value="Rhodanese-like domain"/>
    <property type="match status" value="1"/>
</dbReference>
<keyword evidence="9" id="KW-0472">Membrane</keyword>
<gene>
    <name evidence="11" type="primary">stg_4</name>
    <name evidence="11" type="ORF">g.65022</name>
</gene>
<dbReference type="GO" id="GO:0009794">
    <property type="term" value="P:regulation of mitotic cell cycle, embryonic"/>
    <property type="evidence" value="ECO:0007669"/>
    <property type="project" value="UniProtKB-ARBA"/>
</dbReference>
<evidence type="ECO:0000256" key="8">
    <source>
        <dbReference type="SAM" id="MobiDB-lite"/>
    </source>
</evidence>
<feature type="transmembrane region" description="Helical" evidence="9">
    <location>
        <begin position="12"/>
        <end position="32"/>
    </location>
</feature>
<feature type="region of interest" description="Disordered" evidence="8">
    <location>
        <begin position="87"/>
        <end position="138"/>
    </location>
</feature>
<feature type="non-terminal residue" evidence="11">
    <location>
        <position position="1"/>
    </location>
</feature>
<dbReference type="Pfam" id="PF00581">
    <property type="entry name" value="Rhodanese"/>
    <property type="match status" value="1"/>
</dbReference>
<accession>A0A146MAM9</accession>
<dbReference type="EC" id="3.1.3.48" evidence="2"/>
<keyword evidence="4" id="KW-0378">Hydrolase</keyword>
<comment type="catalytic activity">
    <reaction evidence="7">
        <text>O-phospho-L-tyrosyl-[protein] + H2O = L-tyrosyl-[protein] + phosphate</text>
        <dbReference type="Rhea" id="RHEA:10684"/>
        <dbReference type="Rhea" id="RHEA-COMP:10136"/>
        <dbReference type="Rhea" id="RHEA-COMP:20101"/>
        <dbReference type="ChEBI" id="CHEBI:15377"/>
        <dbReference type="ChEBI" id="CHEBI:43474"/>
        <dbReference type="ChEBI" id="CHEBI:46858"/>
        <dbReference type="ChEBI" id="CHEBI:61978"/>
        <dbReference type="EC" id="3.1.3.48"/>
    </reaction>
</comment>
<dbReference type="FunFam" id="3.40.250.10:FF:000036">
    <property type="entry name" value="M-phase inducer phosphatase"/>
    <property type="match status" value="1"/>
</dbReference>
<dbReference type="GO" id="GO:0005634">
    <property type="term" value="C:nucleus"/>
    <property type="evidence" value="ECO:0007669"/>
    <property type="project" value="TreeGrafter"/>
</dbReference>
<dbReference type="GO" id="GO:0000086">
    <property type="term" value="P:G2/M transition of mitotic cell cycle"/>
    <property type="evidence" value="ECO:0007669"/>
    <property type="project" value="TreeGrafter"/>
</dbReference>
<keyword evidence="3" id="KW-0132">Cell division</keyword>
<evidence type="ECO:0000259" key="10">
    <source>
        <dbReference type="PROSITE" id="PS50206"/>
    </source>
</evidence>
<evidence type="ECO:0000256" key="3">
    <source>
        <dbReference type="ARBA" id="ARBA00022618"/>
    </source>
</evidence>
<dbReference type="GO" id="GO:0051301">
    <property type="term" value="P:cell division"/>
    <property type="evidence" value="ECO:0007669"/>
    <property type="project" value="UniProtKB-KW"/>
</dbReference>
<evidence type="ECO:0000256" key="9">
    <source>
        <dbReference type="SAM" id="Phobius"/>
    </source>
</evidence>
<evidence type="ECO:0000256" key="4">
    <source>
        <dbReference type="ARBA" id="ARBA00022801"/>
    </source>
</evidence>
<dbReference type="GO" id="GO:0032502">
    <property type="term" value="P:developmental process"/>
    <property type="evidence" value="ECO:0007669"/>
    <property type="project" value="UniProtKB-ARBA"/>
</dbReference>
<dbReference type="GO" id="GO:0004725">
    <property type="term" value="F:protein tyrosine phosphatase activity"/>
    <property type="evidence" value="ECO:0007669"/>
    <property type="project" value="UniProtKB-EC"/>
</dbReference>